<dbReference type="PIRSF" id="PIRSF002583">
    <property type="entry name" value="Hsp90"/>
    <property type="match status" value="1"/>
</dbReference>
<dbReference type="CDD" id="cd16927">
    <property type="entry name" value="HATPase_Hsp90-like"/>
    <property type="match status" value="1"/>
</dbReference>
<name>A0AAD9CXB2_PAPLA</name>
<feature type="binding site" evidence="5">
    <location>
        <begin position="123"/>
        <end position="124"/>
    </location>
    <ligand>
        <name>ATP</name>
        <dbReference type="ChEBI" id="CHEBI:30616"/>
    </ligand>
</feature>
<dbReference type="Gene3D" id="3.30.230.80">
    <property type="match status" value="1"/>
</dbReference>
<keyword evidence="3 5" id="KW-0067">ATP-binding</keyword>
<dbReference type="SUPFAM" id="SSF54211">
    <property type="entry name" value="Ribosomal protein S5 domain 2-like"/>
    <property type="match status" value="1"/>
</dbReference>
<feature type="binding site" evidence="5">
    <location>
        <position position="108"/>
    </location>
    <ligand>
        <name>ATP</name>
        <dbReference type="ChEBI" id="CHEBI:30616"/>
    </ligand>
</feature>
<dbReference type="PANTHER" id="PTHR11528">
    <property type="entry name" value="HEAT SHOCK PROTEIN 90 FAMILY MEMBER"/>
    <property type="match status" value="1"/>
</dbReference>
<keyword evidence="2 5" id="KW-0547">Nucleotide-binding</keyword>
<evidence type="ECO:0000256" key="3">
    <source>
        <dbReference type="ARBA" id="ARBA00022840"/>
    </source>
</evidence>
<dbReference type="SUPFAM" id="SSF110942">
    <property type="entry name" value="HSP90 C-terminal domain"/>
    <property type="match status" value="1"/>
</dbReference>
<dbReference type="InterPro" id="IPR020568">
    <property type="entry name" value="Ribosomal_Su5_D2-typ_SF"/>
</dbReference>
<dbReference type="Pfam" id="PF00183">
    <property type="entry name" value="HSP90"/>
    <property type="match status" value="1"/>
</dbReference>
<dbReference type="GO" id="GO:0016887">
    <property type="term" value="F:ATP hydrolysis activity"/>
    <property type="evidence" value="ECO:0007669"/>
    <property type="project" value="InterPro"/>
</dbReference>
<feature type="binding site" evidence="5">
    <location>
        <position position="58"/>
    </location>
    <ligand>
        <name>ATP</name>
        <dbReference type="ChEBI" id="CHEBI:30616"/>
    </ligand>
</feature>
<dbReference type="AlphaFoldDB" id="A0AAD9CXB2"/>
<feature type="binding site" evidence="5">
    <location>
        <position position="54"/>
    </location>
    <ligand>
        <name>ATP</name>
        <dbReference type="ChEBI" id="CHEBI:30616"/>
    </ligand>
</feature>
<dbReference type="SUPFAM" id="SSF55874">
    <property type="entry name" value="ATPase domain of HSP90 chaperone/DNA topoisomerase II/histidine kinase"/>
    <property type="match status" value="1"/>
</dbReference>
<reference evidence="8" key="1">
    <citation type="submission" date="2023-02" db="EMBL/GenBank/DDBJ databases">
        <title>Identification and recombinant expression of a fungal hydrolase from Papiliotrema laurentii that hydrolyzes apple cutin and clears colloidal polyester polyurethane.</title>
        <authorList>
            <consortium name="DOE Joint Genome Institute"/>
            <person name="Roman V.A."/>
            <person name="Bojanowski C."/>
            <person name="Crable B.R."/>
            <person name="Wagner D.N."/>
            <person name="Hung C.S."/>
            <person name="Nadeau L.J."/>
            <person name="Schratz L."/>
            <person name="Haridas S."/>
            <person name="Pangilinan J."/>
            <person name="Lipzen A."/>
            <person name="Na H."/>
            <person name="Yan M."/>
            <person name="Ng V."/>
            <person name="Grigoriev I.V."/>
            <person name="Spatafora J.W."/>
            <person name="Barlow D."/>
            <person name="Biffinger J."/>
            <person name="Kelley-Loughnane N."/>
            <person name="Varaljay V.A."/>
            <person name="Crookes-Goodson W.J."/>
        </authorList>
    </citation>
    <scope>NUCLEOTIDE SEQUENCE</scope>
    <source>
        <strain evidence="8">5307AH</strain>
    </source>
</reference>
<dbReference type="InterPro" id="IPR019805">
    <property type="entry name" value="Heat_shock_protein_90_CS"/>
</dbReference>
<dbReference type="Gene3D" id="3.30.565.10">
    <property type="entry name" value="Histidine kinase-like ATPase, C-terminal domain"/>
    <property type="match status" value="1"/>
</dbReference>
<proteinExistence type="inferred from homology"/>
<dbReference type="InterPro" id="IPR001404">
    <property type="entry name" value="Hsp90_fam"/>
</dbReference>
<feature type="binding site" evidence="5">
    <location>
        <position position="116"/>
    </location>
    <ligand>
        <name>ATP</name>
        <dbReference type="ChEBI" id="CHEBI:30616"/>
    </ligand>
</feature>
<keyword evidence="4" id="KW-0143">Chaperone</keyword>
<comment type="caution">
    <text evidence="8">The sequence shown here is derived from an EMBL/GenBank/DDBJ whole genome shotgun (WGS) entry which is preliminary data.</text>
</comment>
<feature type="binding site" evidence="5">
    <location>
        <position position="103"/>
    </location>
    <ligand>
        <name>ATP</name>
        <dbReference type="ChEBI" id="CHEBI:30616"/>
    </ligand>
</feature>
<evidence type="ECO:0000256" key="1">
    <source>
        <dbReference type="ARBA" id="ARBA00008239"/>
    </source>
</evidence>
<dbReference type="Gene3D" id="1.20.120.790">
    <property type="entry name" value="Heat shock protein 90, C-terminal domain"/>
    <property type="match status" value="1"/>
</dbReference>
<evidence type="ECO:0000256" key="4">
    <source>
        <dbReference type="ARBA" id="ARBA00023186"/>
    </source>
</evidence>
<keyword evidence="7" id="KW-0732">Signal</keyword>
<dbReference type="Proteomes" id="UP001182556">
    <property type="component" value="Unassembled WGS sequence"/>
</dbReference>
<dbReference type="GO" id="GO:0005524">
    <property type="term" value="F:ATP binding"/>
    <property type="evidence" value="ECO:0007669"/>
    <property type="project" value="UniProtKB-KW"/>
</dbReference>
<dbReference type="InterPro" id="IPR037196">
    <property type="entry name" value="HSP90_C"/>
</dbReference>
<evidence type="ECO:0000256" key="5">
    <source>
        <dbReference type="PIRSR" id="PIRSR002583-1"/>
    </source>
</evidence>
<feature type="compositionally biased region" description="Acidic residues" evidence="6">
    <location>
        <begin position="261"/>
        <end position="285"/>
    </location>
</feature>
<dbReference type="Gene3D" id="3.40.50.11260">
    <property type="match status" value="1"/>
</dbReference>
<dbReference type="PROSITE" id="PS00298">
    <property type="entry name" value="HSP90"/>
    <property type="match status" value="1"/>
</dbReference>
<dbReference type="PRINTS" id="PR00775">
    <property type="entry name" value="HEATSHOCK90"/>
</dbReference>
<evidence type="ECO:0000313" key="9">
    <source>
        <dbReference type="Proteomes" id="UP001182556"/>
    </source>
</evidence>
<sequence length="790" mass="87856">MKLTSWVIGAIGLLGSVFAATEGTESYKYESDITRLRSLVIHSLYSHKDVFLRELLSNSNDALEKLRLTALTDRNVMGSGEANVTIEVVINEGGDTGRLIIRDTGIGMSKDELAKNLGTIARSGTSEFLKKAEEGGGADGNLIGQFGLGFYSCFLVSPTVRVSSLPPATSANPEPIQYTFTSSASGDSFEIFPDPRGNTLGRGTEIILEIEQENQEFLSVSNLKSLIDKHSAFSTSFPIYIKERKTSRVSTPEPTSLPKDGDEDPFEDDLDTKDDTPAEPEDESVTEEKWVRVNDKAPIWMREPKEVSEEEYKEFYKAVAKDPTAETLGWSHFKGDTGSGVSYRAIMYIPAQIPKDFWQKVNSGINNVRLMVKRVFITDNMGEEYMPRWLSFLKVIVDADDLPLNVSRETLQNHRFLQQLQRILVRKAIDLFTKIASDDPDKYAEISKIYGNALRIGMLETPKDKLKLAKLLRFESTRTNYTSLEEYVDNRKEGQKQIYYIAGVGEKTEDLARSPFVEKLIARGYEVLLLNLPSDEPMMTALGGFMGMTTQDVSKKGLKFGDEEEDEIEKKELAAQNVAFKPLINFLKKELAGQISDVVLTNRLVSSPCTIVVDSFGWSANMARIMAAQVDAENDPMFAMMKNLPRVLEINPKSPLIEGLLNRVLDLPDEDALDEDLSETVRVLVDTTLVRSGFSVADPTTYFERVEALLRRSLGVSLTAKADTQVRPAPPTAHGPLSEDGVDGEVSGDDDHVFVNQAQGGMGGEGDEWLDWADLKRKQEAKAEVEHDEL</sequence>
<dbReference type="GO" id="GO:0051082">
    <property type="term" value="F:unfolded protein binding"/>
    <property type="evidence" value="ECO:0007669"/>
    <property type="project" value="InterPro"/>
</dbReference>
<feature type="binding site" evidence="5">
    <location>
        <position position="204"/>
    </location>
    <ligand>
        <name>ATP</name>
        <dbReference type="ChEBI" id="CHEBI:30616"/>
    </ligand>
</feature>
<accession>A0AAD9CXB2</accession>
<feature type="signal peptide" evidence="7">
    <location>
        <begin position="1"/>
        <end position="19"/>
    </location>
</feature>
<dbReference type="InterPro" id="IPR020575">
    <property type="entry name" value="Hsp90_N"/>
</dbReference>
<dbReference type="GO" id="GO:0140662">
    <property type="term" value="F:ATP-dependent protein folding chaperone"/>
    <property type="evidence" value="ECO:0007669"/>
    <property type="project" value="InterPro"/>
</dbReference>
<keyword evidence="9" id="KW-1185">Reference proteome</keyword>
<organism evidence="8 9">
    <name type="scientific">Papiliotrema laurentii</name>
    <name type="common">Cryptococcus laurentii</name>
    <dbReference type="NCBI Taxonomy" id="5418"/>
    <lineage>
        <taxon>Eukaryota</taxon>
        <taxon>Fungi</taxon>
        <taxon>Dikarya</taxon>
        <taxon>Basidiomycota</taxon>
        <taxon>Agaricomycotina</taxon>
        <taxon>Tremellomycetes</taxon>
        <taxon>Tremellales</taxon>
        <taxon>Rhynchogastremaceae</taxon>
        <taxon>Papiliotrema</taxon>
    </lineage>
</organism>
<evidence type="ECO:0000256" key="7">
    <source>
        <dbReference type="SAM" id="SignalP"/>
    </source>
</evidence>
<evidence type="ECO:0000256" key="2">
    <source>
        <dbReference type="ARBA" id="ARBA00022741"/>
    </source>
</evidence>
<evidence type="ECO:0000256" key="6">
    <source>
        <dbReference type="SAM" id="MobiDB-lite"/>
    </source>
</evidence>
<protein>
    <submittedName>
        <fullName evidence="8">Cation-transporting ATPase</fullName>
    </submittedName>
</protein>
<dbReference type="FunFam" id="1.20.120.790:FF:000012">
    <property type="entry name" value="Cation-transporting ATPase, putative"/>
    <property type="match status" value="1"/>
</dbReference>
<evidence type="ECO:0000313" key="8">
    <source>
        <dbReference type="EMBL" id="KAK1923777.1"/>
    </source>
</evidence>
<dbReference type="EMBL" id="JAODAN010000006">
    <property type="protein sequence ID" value="KAK1923777.1"/>
    <property type="molecule type" value="Genomic_DNA"/>
</dbReference>
<feature type="chain" id="PRO_5042231180" evidence="7">
    <location>
        <begin position="20"/>
        <end position="790"/>
    </location>
</feature>
<dbReference type="HAMAP" id="MF_00505">
    <property type="entry name" value="HSP90"/>
    <property type="match status" value="1"/>
</dbReference>
<feature type="region of interest" description="Disordered" evidence="6">
    <location>
        <begin position="245"/>
        <end position="288"/>
    </location>
</feature>
<dbReference type="InterPro" id="IPR036890">
    <property type="entry name" value="HATPase_C_sf"/>
</dbReference>
<feature type="region of interest" description="Disordered" evidence="6">
    <location>
        <begin position="722"/>
        <end position="743"/>
    </location>
</feature>
<gene>
    <name evidence="8" type="ORF">DB88DRAFT_492408</name>
</gene>
<comment type="similarity">
    <text evidence="1">Belongs to the heat shock protein 90 family.</text>
</comment>
<dbReference type="Pfam" id="PF13589">
    <property type="entry name" value="HATPase_c_3"/>
    <property type="match status" value="1"/>
</dbReference>
<feature type="binding site" evidence="5">
    <location>
        <position position="408"/>
    </location>
    <ligand>
        <name>ATP</name>
        <dbReference type="ChEBI" id="CHEBI:30616"/>
    </ligand>
</feature>
<feature type="binding site" evidence="5">
    <location>
        <begin position="145"/>
        <end position="150"/>
    </location>
    <ligand>
        <name>ATP</name>
        <dbReference type="ChEBI" id="CHEBI:30616"/>
    </ligand>
</feature>
<dbReference type="NCBIfam" id="NF003555">
    <property type="entry name" value="PRK05218.1"/>
    <property type="match status" value="1"/>
</dbReference>